<dbReference type="Pfam" id="PF26078">
    <property type="entry name" value="Baseplate_J_M"/>
    <property type="match status" value="1"/>
</dbReference>
<protein>
    <submittedName>
        <fullName evidence="3">Baseplate J/gp47 family protein</fullName>
    </submittedName>
</protein>
<dbReference type="PANTHER" id="PTHR35862">
    <property type="entry name" value="FELS-2 PROPHAGE PROTEIN"/>
    <property type="match status" value="1"/>
</dbReference>
<dbReference type="PANTHER" id="PTHR35862:SF1">
    <property type="entry name" value="FELS-2 PROPHAGE PROTEIN"/>
    <property type="match status" value="1"/>
</dbReference>
<feature type="domain" description="Baseplate J-like central" evidence="1">
    <location>
        <begin position="134"/>
        <end position="205"/>
    </location>
</feature>
<dbReference type="Pfam" id="PF26079">
    <property type="entry name" value="Baseplate_J_C"/>
    <property type="match status" value="1"/>
</dbReference>
<evidence type="ECO:0000313" key="3">
    <source>
        <dbReference type="EMBL" id="MFB9149522.1"/>
    </source>
</evidence>
<dbReference type="InterPro" id="IPR058530">
    <property type="entry name" value="Baseplate_J-like_C"/>
</dbReference>
<accession>A0ABV5HYL7</accession>
<proteinExistence type="predicted"/>
<dbReference type="RefSeq" id="WP_377068522.1">
    <property type="nucleotide sequence ID" value="NZ_JBHMEC010000011.1"/>
</dbReference>
<dbReference type="PIRSF" id="PIRSF020481">
    <property type="entry name" value="BAP"/>
    <property type="match status" value="1"/>
</dbReference>
<sequence>MAGSFTAVDLTQLAPPDIVQEIDFEQVLAAMLADLRARDPDFDALVESDPAFKLLEVAAWRETLLRQRINEAAQAVMLAYAAGPDLDQIGANYSVARLVLDPGDPDALPPVPPTLESDSDFRRRIQLSPEGLTTAGSRGSYEFHALGADPDVLDAQAVSPAAGEVTVYVLSRSGDGTASTDLVEAVQAVLSGDTIRPMTDQVTVTSVAITTYTIEAALTLFPGPDAEVVRQSALAEAQAYAARQHRLGYDVTLSGIYAALHQPGVQNVALTSPAADIVMGDGQAAFVSAVTVTVGGTDV</sequence>
<dbReference type="EMBL" id="JBHMEC010000011">
    <property type="protein sequence ID" value="MFB9149522.1"/>
    <property type="molecule type" value="Genomic_DNA"/>
</dbReference>
<comment type="caution">
    <text evidence="3">The sequence shown here is derived from an EMBL/GenBank/DDBJ whole genome shotgun (WGS) entry which is preliminary data.</text>
</comment>
<feature type="domain" description="Baseplate J-like C-terminal" evidence="2">
    <location>
        <begin position="212"/>
        <end position="293"/>
    </location>
</feature>
<dbReference type="InterPro" id="IPR014507">
    <property type="entry name" value="Baseplate_assembly_J_pred"/>
</dbReference>
<organism evidence="3 4">
    <name type="scientific">Roseovarius ramblicola</name>
    <dbReference type="NCBI Taxonomy" id="2022336"/>
    <lineage>
        <taxon>Bacteria</taxon>
        <taxon>Pseudomonadati</taxon>
        <taxon>Pseudomonadota</taxon>
        <taxon>Alphaproteobacteria</taxon>
        <taxon>Rhodobacterales</taxon>
        <taxon>Roseobacteraceae</taxon>
        <taxon>Roseovarius</taxon>
    </lineage>
</organism>
<name>A0ABV5HYL7_9RHOB</name>
<evidence type="ECO:0000259" key="2">
    <source>
        <dbReference type="Pfam" id="PF26079"/>
    </source>
</evidence>
<evidence type="ECO:0000259" key="1">
    <source>
        <dbReference type="Pfam" id="PF26078"/>
    </source>
</evidence>
<dbReference type="InterPro" id="IPR058531">
    <property type="entry name" value="Baseplate_J_M"/>
</dbReference>
<keyword evidence="4" id="KW-1185">Reference proteome</keyword>
<reference evidence="3 4" key="1">
    <citation type="submission" date="2024-09" db="EMBL/GenBank/DDBJ databases">
        <authorList>
            <person name="Sun Q."/>
            <person name="Mori K."/>
        </authorList>
    </citation>
    <scope>NUCLEOTIDE SEQUENCE [LARGE SCALE GENOMIC DNA]</scope>
    <source>
        <strain evidence="3 4">CECT 9424</strain>
    </source>
</reference>
<dbReference type="InterPro" id="IPR052726">
    <property type="entry name" value="Phage_Baseplate_Hub"/>
</dbReference>
<dbReference type="Proteomes" id="UP001589670">
    <property type="component" value="Unassembled WGS sequence"/>
</dbReference>
<evidence type="ECO:0000313" key="4">
    <source>
        <dbReference type="Proteomes" id="UP001589670"/>
    </source>
</evidence>
<gene>
    <name evidence="3" type="ORF">ACFFU4_07130</name>
</gene>